<dbReference type="AlphaFoldDB" id="A0A2V4BKZ3"/>
<sequence>MDFKQKLKKMGPKPDLILIITDEQRATQHFPPGWEKQNLQTLTFLKKNGFSFDRAFCNTCMCSPSRTTLFTGIYPAKHGVSQTLTEGGLLSPQEPTLSTSLPNIMNTLWADGYDVQYRGKWHMSKGVAPNGTKTNYEDLTAADISLYGAMGWVAPDAGEDVNPLNFGGGFANHDAKYTAEAIAYLKQVKEKRKNGHHQPYLLVLSLVNPHDVLAYPKTAGTSGYYPESWLKREVGLPDTVDEHLLLNKKPMVQEQILLNMAVSLGEINSTEDKLNYINFYASLLTKVDKEIGFFIDELYKEDLNGERLADTAIVTFTSDHGEMGLAHGGLRQKTFVAYEEALRVPLVISNPILFDKPEEQNSMNLATLADIMPTFLELANVSNPPDGLAGTSLLPIIEDGKPIQDSILFTYDDIKAGSNSNWNIVKAANRIRCIRTEKWKYAYYFDAFNAYFQQYELYDLVNDPSEYTNLAYNPDYDAIKQELAKQLHDLEIAKLRVNTPSS</sequence>
<dbReference type="Proteomes" id="UP000247903">
    <property type="component" value="Unassembled WGS sequence"/>
</dbReference>
<reference evidence="2 3" key="1">
    <citation type="submission" date="2018-05" db="EMBL/GenBank/DDBJ databases">
        <title>Flavobacterium sp. strain IMCC34759, incomplete genome.</title>
        <authorList>
            <person name="Joung Y."/>
            <person name="Cho J."/>
        </authorList>
    </citation>
    <scope>NUCLEOTIDE SEQUENCE [LARGE SCALE GENOMIC DNA]</scope>
    <source>
        <strain evidence="2 3">IMCC34759</strain>
    </source>
</reference>
<dbReference type="Gene3D" id="3.40.720.10">
    <property type="entry name" value="Alkaline Phosphatase, subunit A"/>
    <property type="match status" value="1"/>
</dbReference>
<feature type="domain" description="Sulfatase N-terminal" evidence="1">
    <location>
        <begin position="14"/>
        <end position="381"/>
    </location>
</feature>
<dbReference type="InterPro" id="IPR017850">
    <property type="entry name" value="Alkaline_phosphatase_core_sf"/>
</dbReference>
<dbReference type="PANTHER" id="PTHR46615:SF1">
    <property type="entry name" value="ARYLSULFATASE K"/>
    <property type="match status" value="1"/>
</dbReference>
<protein>
    <submittedName>
        <fullName evidence="2">Hydrolase</fullName>
    </submittedName>
</protein>
<dbReference type="GO" id="GO:0015024">
    <property type="term" value="F:glucuronate-2-sulfatase activity"/>
    <property type="evidence" value="ECO:0007669"/>
    <property type="project" value="TreeGrafter"/>
</dbReference>
<gene>
    <name evidence="2" type="ORF">DMB65_16455</name>
</gene>
<dbReference type="OrthoDB" id="9789742at2"/>
<evidence type="ECO:0000259" key="1">
    <source>
        <dbReference type="Pfam" id="PF00884"/>
    </source>
</evidence>
<dbReference type="InterPro" id="IPR051849">
    <property type="entry name" value="GAG-degrading_sulfatase"/>
</dbReference>
<dbReference type="InterPro" id="IPR000917">
    <property type="entry name" value="Sulfatase_N"/>
</dbReference>
<dbReference type="EMBL" id="QJHK01000016">
    <property type="protein sequence ID" value="PXY39619.1"/>
    <property type="molecule type" value="Genomic_DNA"/>
</dbReference>
<dbReference type="SUPFAM" id="SSF53649">
    <property type="entry name" value="Alkaline phosphatase-like"/>
    <property type="match status" value="1"/>
</dbReference>
<organism evidence="2 3">
    <name type="scientific">Flavobacterium cheongpyeongense</name>
    <dbReference type="NCBI Taxonomy" id="2212651"/>
    <lineage>
        <taxon>Bacteria</taxon>
        <taxon>Pseudomonadati</taxon>
        <taxon>Bacteroidota</taxon>
        <taxon>Flavobacteriia</taxon>
        <taxon>Flavobacteriales</taxon>
        <taxon>Flavobacteriaceae</taxon>
        <taxon>Flavobacterium</taxon>
    </lineage>
</organism>
<keyword evidence="3" id="KW-1185">Reference proteome</keyword>
<dbReference type="CDD" id="cd16035">
    <property type="entry name" value="sulfatase_like"/>
    <property type="match status" value="1"/>
</dbReference>
<comment type="caution">
    <text evidence="2">The sequence shown here is derived from an EMBL/GenBank/DDBJ whole genome shotgun (WGS) entry which is preliminary data.</text>
</comment>
<evidence type="ECO:0000313" key="2">
    <source>
        <dbReference type="EMBL" id="PXY39619.1"/>
    </source>
</evidence>
<evidence type="ECO:0000313" key="3">
    <source>
        <dbReference type="Proteomes" id="UP000247903"/>
    </source>
</evidence>
<proteinExistence type="predicted"/>
<accession>A0A2V4BKZ3</accession>
<name>A0A2V4BKZ3_9FLAO</name>
<keyword evidence="2" id="KW-0378">Hydrolase</keyword>
<dbReference type="GO" id="GO:0004065">
    <property type="term" value="F:arylsulfatase activity"/>
    <property type="evidence" value="ECO:0007669"/>
    <property type="project" value="TreeGrafter"/>
</dbReference>
<dbReference type="Pfam" id="PF00884">
    <property type="entry name" value="Sulfatase"/>
    <property type="match status" value="1"/>
</dbReference>
<dbReference type="PANTHER" id="PTHR46615">
    <property type="entry name" value="ARYLSULFATASE K"/>
    <property type="match status" value="1"/>
</dbReference>